<feature type="domain" description="WYL" evidence="1">
    <location>
        <begin position="154"/>
        <end position="222"/>
    </location>
</feature>
<gene>
    <name evidence="3" type="ORF">ROI90_18180</name>
</gene>
<feature type="domain" description="WCX" evidence="2">
    <location>
        <begin position="255"/>
        <end position="331"/>
    </location>
</feature>
<evidence type="ECO:0000259" key="2">
    <source>
        <dbReference type="Pfam" id="PF25583"/>
    </source>
</evidence>
<dbReference type="Pfam" id="PF25583">
    <property type="entry name" value="WCX"/>
    <property type="match status" value="1"/>
</dbReference>
<sequence>MPTNKNAQNRYIIIDTCLRRRNRVWTIEDLLQAVSDDYVETTAAGSGVCMRTLKEDLHNMRLPTHYNAPIKYTRRLGYHYSDPEYSIFKSSLTSEDLVLLHQSLHTLKALRGLGLTDDLDELIQRLERQLPSISAAASPILQLEAAPDYTGTPYLKPLYLAIRDKTPLVVHYQSYRAAQTTPEEVHPYLLKAYNGRWYLIGFNEAKGPHLQNYALDRIKQLTGSQAAFRTSDVDFSTYYESIIGVTIPEQSAGVETIRLHIAAGRAPYVRTKALHASQVILHDTAAGLEIELRLIINQELKTLLLSFGPDLRVLEPSTLRSSMKRLLRKAALNYE</sequence>
<dbReference type="PANTHER" id="PTHR34580">
    <property type="match status" value="1"/>
</dbReference>
<dbReference type="RefSeq" id="WP_243520663.1">
    <property type="nucleotide sequence ID" value="NZ_JAWDJT010000014.1"/>
</dbReference>
<evidence type="ECO:0000259" key="1">
    <source>
        <dbReference type="Pfam" id="PF13280"/>
    </source>
</evidence>
<dbReference type="PANTHER" id="PTHR34580:SF9">
    <property type="entry name" value="SLL5097 PROTEIN"/>
    <property type="match status" value="1"/>
</dbReference>
<evidence type="ECO:0000313" key="3">
    <source>
        <dbReference type="EMBL" id="MDU0372342.1"/>
    </source>
</evidence>
<protein>
    <submittedName>
        <fullName evidence="3">WYL domain-containing protein</fullName>
    </submittedName>
</protein>
<comment type="caution">
    <text evidence="3">The sequence shown here is derived from an EMBL/GenBank/DDBJ whole genome shotgun (WGS) entry which is preliminary data.</text>
</comment>
<dbReference type="EMBL" id="JAWDJT010000014">
    <property type="protein sequence ID" value="MDU0372342.1"/>
    <property type="molecule type" value="Genomic_DNA"/>
</dbReference>
<dbReference type="InterPro" id="IPR051534">
    <property type="entry name" value="CBASS_pafABC_assoc_protein"/>
</dbReference>
<organism evidence="3 4">
    <name type="scientific">Hymenobacter endophyticus</name>
    <dbReference type="NCBI Taxonomy" id="3076335"/>
    <lineage>
        <taxon>Bacteria</taxon>
        <taxon>Pseudomonadati</taxon>
        <taxon>Bacteroidota</taxon>
        <taxon>Cytophagia</taxon>
        <taxon>Cytophagales</taxon>
        <taxon>Hymenobacteraceae</taxon>
        <taxon>Hymenobacter</taxon>
    </lineage>
</organism>
<name>A0ABU3TLY3_9BACT</name>
<dbReference type="InterPro" id="IPR057727">
    <property type="entry name" value="WCX_dom"/>
</dbReference>
<evidence type="ECO:0000313" key="4">
    <source>
        <dbReference type="Proteomes" id="UP001250698"/>
    </source>
</evidence>
<dbReference type="PROSITE" id="PS52050">
    <property type="entry name" value="WYL"/>
    <property type="match status" value="1"/>
</dbReference>
<reference evidence="3 4" key="1">
    <citation type="submission" date="2023-10" db="EMBL/GenBank/DDBJ databases">
        <title>Hymenobacter endophyticus sp. nov., an isolate from the leaf tissues of wheat.</title>
        <authorList>
            <person name="Dai Y."/>
        </authorList>
    </citation>
    <scope>NUCLEOTIDE SEQUENCE [LARGE SCALE GENOMIC DNA]</scope>
    <source>
        <strain evidence="3 4">ZK17L-C2</strain>
    </source>
</reference>
<dbReference type="InterPro" id="IPR026881">
    <property type="entry name" value="WYL_dom"/>
</dbReference>
<dbReference type="Proteomes" id="UP001250698">
    <property type="component" value="Unassembled WGS sequence"/>
</dbReference>
<dbReference type="Pfam" id="PF13280">
    <property type="entry name" value="WYL"/>
    <property type="match status" value="1"/>
</dbReference>
<accession>A0ABU3TLY3</accession>
<proteinExistence type="predicted"/>
<keyword evidence="4" id="KW-1185">Reference proteome</keyword>